<accession>A0ABS9SQH5</accession>
<dbReference type="Proteomes" id="UP001202248">
    <property type="component" value="Unassembled WGS sequence"/>
</dbReference>
<gene>
    <name evidence="1" type="ORF">MKP09_23275</name>
</gene>
<comment type="caution">
    <text evidence="1">The sequence shown here is derived from an EMBL/GenBank/DDBJ whole genome shotgun (WGS) entry which is preliminary data.</text>
</comment>
<dbReference type="RefSeq" id="WP_240832947.1">
    <property type="nucleotide sequence ID" value="NZ_JAKWBL010000004.1"/>
</dbReference>
<sequence>MNKRIVFTITGDMLYDQRMQKVCGTLADSGYDVLLLGFKKTGHYSHLPNENFNR</sequence>
<keyword evidence="2" id="KW-1185">Reference proteome</keyword>
<evidence type="ECO:0000313" key="2">
    <source>
        <dbReference type="Proteomes" id="UP001202248"/>
    </source>
</evidence>
<organism evidence="1 2">
    <name type="scientific">Niabella ginsengisoli</name>
    <dbReference type="NCBI Taxonomy" id="522298"/>
    <lineage>
        <taxon>Bacteria</taxon>
        <taxon>Pseudomonadati</taxon>
        <taxon>Bacteroidota</taxon>
        <taxon>Chitinophagia</taxon>
        <taxon>Chitinophagales</taxon>
        <taxon>Chitinophagaceae</taxon>
        <taxon>Niabella</taxon>
    </lineage>
</organism>
<name>A0ABS9SQH5_9BACT</name>
<protein>
    <recommendedName>
        <fullName evidence="3">Glycosyltransferase family 1 protein</fullName>
    </recommendedName>
</protein>
<proteinExistence type="predicted"/>
<evidence type="ECO:0000313" key="1">
    <source>
        <dbReference type="EMBL" id="MCH5600625.1"/>
    </source>
</evidence>
<evidence type="ECO:0008006" key="3">
    <source>
        <dbReference type="Google" id="ProtNLM"/>
    </source>
</evidence>
<dbReference type="EMBL" id="JAKWBL010000004">
    <property type="protein sequence ID" value="MCH5600625.1"/>
    <property type="molecule type" value="Genomic_DNA"/>
</dbReference>
<reference evidence="1 2" key="1">
    <citation type="submission" date="2022-02" db="EMBL/GenBank/DDBJ databases">
        <authorList>
            <person name="Min J."/>
        </authorList>
    </citation>
    <scope>NUCLEOTIDE SEQUENCE [LARGE SCALE GENOMIC DNA]</scope>
    <source>
        <strain evidence="1 2">GR10-1</strain>
    </source>
</reference>